<evidence type="ECO:0000256" key="1">
    <source>
        <dbReference type="SAM" id="MobiDB-lite"/>
    </source>
</evidence>
<gene>
    <name evidence="2" type="ORF">CBRE1094_LOCUS12541</name>
</gene>
<name>A0A7S2D000_9EUKA</name>
<sequence>MPPLMSTCHAPHARMPSPRAVPSPPGCPIRYEWKRTSCESGETPDHVDLGQDCASVAEGVDANPFERWKPWRPADIRYHPPTDPLWVVRRVERDPRKADCRLDSKAAAGIRIDPVPDPLHVHVTEDNVPGSASTVLGVDSLAARPQDGTYHAATLATPTKSTTPTAAEADGIHGSQAFHHQAVSDDLDRDDDRSDGDAGAIVAGSWGLARDGAWAWTRWGSLALALSLVGALLAREAAAWQWSRAAQRHTIDAVVCEGSRSNEESLYVAIR</sequence>
<dbReference type="AlphaFoldDB" id="A0A7S2D000"/>
<organism evidence="2">
    <name type="scientific">Haptolina brevifila</name>
    <dbReference type="NCBI Taxonomy" id="156173"/>
    <lineage>
        <taxon>Eukaryota</taxon>
        <taxon>Haptista</taxon>
        <taxon>Haptophyta</taxon>
        <taxon>Prymnesiophyceae</taxon>
        <taxon>Prymnesiales</taxon>
        <taxon>Prymnesiaceae</taxon>
        <taxon>Haptolina</taxon>
    </lineage>
</organism>
<accession>A0A7S2D000</accession>
<protein>
    <submittedName>
        <fullName evidence="2">Uncharacterized protein</fullName>
    </submittedName>
</protein>
<proteinExistence type="predicted"/>
<feature type="region of interest" description="Disordered" evidence="1">
    <location>
        <begin position="1"/>
        <end position="23"/>
    </location>
</feature>
<dbReference type="EMBL" id="HBGU01022940">
    <property type="protein sequence ID" value="CAD9439122.1"/>
    <property type="molecule type" value="Transcribed_RNA"/>
</dbReference>
<evidence type="ECO:0000313" key="2">
    <source>
        <dbReference type="EMBL" id="CAD9439122.1"/>
    </source>
</evidence>
<reference evidence="2" key="1">
    <citation type="submission" date="2021-01" db="EMBL/GenBank/DDBJ databases">
        <authorList>
            <person name="Corre E."/>
            <person name="Pelletier E."/>
            <person name="Niang G."/>
            <person name="Scheremetjew M."/>
            <person name="Finn R."/>
            <person name="Kale V."/>
            <person name="Holt S."/>
            <person name="Cochrane G."/>
            <person name="Meng A."/>
            <person name="Brown T."/>
            <person name="Cohen L."/>
        </authorList>
    </citation>
    <scope>NUCLEOTIDE SEQUENCE</scope>
    <source>
        <strain evidence="2">UTEX LB 985</strain>
    </source>
</reference>